<dbReference type="KEGG" id="bsc:COCSADRAFT_31437"/>
<gene>
    <name evidence="2" type="ORF">COCSADRAFT_31437</name>
</gene>
<name>M2S845_COCSN</name>
<evidence type="ECO:0000313" key="2">
    <source>
        <dbReference type="EMBL" id="EMD58725.1"/>
    </source>
</evidence>
<dbReference type="GeneID" id="19136434"/>
<feature type="compositionally biased region" description="Basic and acidic residues" evidence="1">
    <location>
        <begin position="149"/>
        <end position="160"/>
    </location>
</feature>
<feature type="region of interest" description="Disordered" evidence="1">
    <location>
        <begin position="137"/>
        <end position="160"/>
    </location>
</feature>
<evidence type="ECO:0000256" key="1">
    <source>
        <dbReference type="SAM" id="MobiDB-lite"/>
    </source>
</evidence>
<sequence length="160" mass="17004">MGRPGRLVTICSDCCVGWAMQRPKSDYCPALGRTLLLGAGVRWDLRDVGRRHVSEPSVRCSSSTVQLSRVPIPSTGLSGATWTTNRGNIRLHLAVTATTKGHRVGTLDICVRTVYPADASMIFRQCAPAKSILTAAAGGGQQQQQDGASTRHEGGSEGGW</sequence>
<keyword evidence="3" id="KW-1185">Reference proteome</keyword>
<protein>
    <submittedName>
        <fullName evidence="2">Uncharacterized protein</fullName>
    </submittedName>
</protein>
<evidence type="ECO:0000313" key="3">
    <source>
        <dbReference type="Proteomes" id="UP000016934"/>
    </source>
</evidence>
<reference evidence="3" key="2">
    <citation type="journal article" date="2013" name="PLoS Genet.">
        <title>Comparative genome structure, secondary metabolite, and effector coding capacity across Cochliobolus pathogens.</title>
        <authorList>
            <person name="Condon B.J."/>
            <person name="Leng Y."/>
            <person name="Wu D."/>
            <person name="Bushley K.E."/>
            <person name="Ohm R.A."/>
            <person name="Otillar R."/>
            <person name="Martin J."/>
            <person name="Schackwitz W."/>
            <person name="Grimwood J."/>
            <person name="MohdZainudin N."/>
            <person name="Xue C."/>
            <person name="Wang R."/>
            <person name="Manning V.A."/>
            <person name="Dhillon B."/>
            <person name="Tu Z.J."/>
            <person name="Steffenson B.J."/>
            <person name="Salamov A."/>
            <person name="Sun H."/>
            <person name="Lowry S."/>
            <person name="LaButti K."/>
            <person name="Han J."/>
            <person name="Copeland A."/>
            <person name="Lindquist E."/>
            <person name="Barry K."/>
            <person name="Schmutz J."/>
            <person name="Baker S.E."/>
            <person name="Ciuffetti L.M."/>
            <person name="Grigoriev I.V."/>
            <person name="Zhong S."/>
            <person name="Turgeon B.G."/>
        </authorList>
    </citation>
    <scope>NUCLEOTIDE SEQUENCE [LARGE SCALE GENOMIC DNA]</scope>
    <source>
        <strain evidence="3">ND90Pr / ATCC 201652</strain>
    </source>
</reference>
<reference evidence="2 3" key="1">
    <citation type="journal article" date="2012" name="PLoS Pathog.">
        <title>Diverse lifestyles and strategies of plant pathogenesis encoded in the genomes of eighteen Dothideomycetes fungi.</title>
        <authorList>
            <person name="Ohm R.A."/>
            <person name="Feau N."/>
            <person name="Henrissat B."/>
            <person name="Schoch C.L."/>
            <person name="Horwitz B.A."/>
            <person name="Barry K.W."/>
            <person name="Condon B.J."/>
            <person name="Copeland A.C."/>
            <person name="Dhillon B."/>
            <person name="Glaser F."/>
            <person name="Hesse C.N."/>
            <person name="Kosti I."/>
            <person name="LaButti K."/>
            <person name="Lindquist E.A."/>
            <person name="Lucas S."/>
            <person name="Salamov A.A."/>
            <person name="Bradshaw R.E."/>
            <person name="Ciuffetti L."/>
            <person name="Hamelin R.C."/>
            <person name="Kema G.H.J."/>
            <person name="Lawrence C."/>
            <person name="Scott J.A."/>
            <person name="Spatafora J.W."/>
            <person name="Turgeon B.G."/>
            <person name="de Wit P.J.G.M."/>
            <person name="Zhong S."/>
            <person name="Goodwin S.B."/>
            <person name="Grigoriev I.V."/>
        </authorList>
    </citation>
    <scope>NUCLEOTIDE SEQUENCE [LARGE SCALE GENOMIC DNA]</scope>
    <source>
        <strain evidence="3">ND90Pr / ATCC 201652</strain>
    </source>
</reference>
<dbReference type="EMBL" id="KB445655">
    <property type="protein sequence ID" value="EMD58725.1"/>
    <property type="molecule type" value="Genomic_DNA"/>
</dbReference>
<dbReference type="HOGENOM" id="CLU_1652017_0_0_1"/>
<proteinExistence type="predicted"/>
<dbReference type="Proteomes" id="UP000016934">
    <property type="component" value="Unassembled WGS sequence"/>
</dbReference>
<accession>M2S845</accession>
<dbReference type="RefSeq" id="XP_007705541.1">
    <property type="nucleotide sequence ID" value="XM_007707351.1"/>
</dbReference>
<dbReference type="AlphaFoldDB" id="M2S845"/>
<organism evidence="2 3">
    <name type="scientific">Cochliobolus sativus (strain ND90Pr / ATCC 201652)</name>
    <name type="common">Common root rot and spot blotch fungus</name>
    <name type="synonym">Bipolaris sorokiniana</name>
    <dbReference type="NCBI Taxonomy" id="665912"/>
    <lineage>
        <taxon>Eukaryota</taxon>
        <taxon>Fungi</taxon>
        <taxon>Dikarya</taxon>
        <taxon>Ascomycota</taxon>
        <taxon>Pezizomycotina</taxon>
        <taxon>Dothideomycetes</taxon>
        <taxon>Pleosporomycetidae</taxon>
        <taxon>Pleosporales</taxon>
        <taxon>Pleosporineae</taxon>
        <taxon>Pleosporaceae</taxon>
        <taxon>Bipolaris</taxon>
    </lineage>
</organism>